<name>I3RSD5_DROBU</name>
<evidence type="ECO:0000313" key="2">
    <source>
        <dbReference type="EMBL" id="AFK29220.1"/>
    </source>
</evidence>
<sequence>MALRLASANAPLRGLLNTLPKAIPIVIITALGLAIEFLVIMRLAATRDDLWYTNGSAACDYIETRKGYKVPIRKLMVFNQKYENPPGLIAAIQGDVDGPEFCKYEKIRKKYSASSIAQQENENWEYYSWGHSYVLAKCTSKNNAFSSSSNNNSNNYDN</sequence>
<evidence type="ECO:0000256" key="1">
    <source>
        <dbReference type="SAM" id="Phobius"/>
    </source>
</evidence>
<proteinExistence type="predicted"/>
<accession>I3RSD5</accession>
<organism evidence="2">
    <name type="scientific">Drosophila buzzatii</name>
    <name type="common">Fruit fly</name>
    <dbReference type="NCBI Taxonomy" id="7264"/>
    <lineage>
        <taxon>Eukaryota</taxon>
        <taxon>Metazoa</taxon>
        <taxon>Ecdysozoa</taxon>
        <taxon>Arthropoda</taxon>
        <taxon>Hexapoda</taxon>
        <taxon>Insecta</taxon>
        <taxon>Pterygota</taxon>
        <taxon>Neoptera</taxon>
        <taxon>Endopterygota</taxon>
        <taxon>Diptera</taxon>
        <taxon>Brachycera</taxon>
        <taxon>Muscomorpha</taxon>
        <taxon>Ephydroidea</taxon>
        <taxon>Drosophilidae</taxon>
        <taxon>Drosophila</taxon>
    </lineage>
</organism>
<dbReference type="EMBL" id="JQ611723">
    <property type="protein sequence ID" value="AFK29220.1"/>
    <property type="molecule type" value="Genomic_DNA"/>
</dbReference>
<keyword evidence="1" id="KW-0472">Membrane</keyword>
<keyword evidence="1" id="KW-0812">Transmembrane</keyword>
<dbReference type="AlphaFoldDB" id="I3RSD5"/>
<reference evidence="2" key="1">
    <citation type="journal article" date="2012" name="Mol. Biol. Evol.">
        <title>Segmental duplication, microinversion, and gene loss associated with a complex inversion breakpoint region in Drosophila.</title>
        <authorList>
            <person name="Calvete O."/>
            <person name="Gonzalez J."/>
            <person name="Betran E."/>
            <person name="Ruiz A."/>
        </authorList>
    </citation>
    <scope>NUCLEOTIDE SEQUENCE</scope>
</reference>
<keyword evidence="1" id="KW-1133">Transmembrane helix</keyword>
<feature type="transmembrane region" description="Helical" evidence="1">
    <location>
        <begin position="22"/>
        <end position="41"/>
    </location>
</feature>
<protein>
    <submittedName>
        <fullName evidence="2">CG12250-like protein</fullName>
    </submittedName>
</protein>